<feature type="domain" description="Reverse transcriptase Ty1/copia-type" evidence="1">
    <location>
        <begin position="12"/>
        <end position="80"/>
    </location>
</feature>
<dbReference type="InterPro" id="IPR013103">
    <property type="entry name" value="RVT_2"/>
</dbReference>
<protein>
    <recommendedName>
        <fullName evidence="1">Reverse transcriptase Ty1/copia-type domain-containing protein</fullName>
    </recommendedName>
</protein>
<reference evidence="2" key="1">
    <citation type="journal article" date="2012" name="Nature">
        <title>The tomato genome sequence provides insights into fleshy fruit evolution.</title>
        <authorList>
            <consortium name="Tomato Genome Consortium"/>
        </authorList>
    </citation>
    <scope>NUCLEOTIDE SEQUENCE [LARGE SCALE GENOMIC DNA]</scope>
    <source>
        <strain evidence="2">cv. Heinz 1706</strain>
    </source>
</reference>
<proteinExistence type="predicted"/>
<organism evidence="2">
    <name type="scientific">Solanum lycopersicum</name>
    <name type="common">Tomato</name>
    <name type="synonym">Lycopersicon esculentum</name>
    <dbReference type="NCBI Taxonomy" id="4081"/>
    <lineage>
        <taxon>Eukaryota</taxon>
        <taxon>Viridiplantae</taxon>
        <taxon>Streptophyta</taxon>
        <taxon>Embryophyta</taxon>
        <taxon>Tracheophyta</taxon>
        <taxon>Spermatophyta</taxon>
        <taxon>Magnoliopsida</taxon>
        <taxon>eudicotyledons</taxon>
        <taxon>Gunneridae</taxon>
        <taxon>Pentapetalae</taxon>
        <taxon>asterids</taxon>
        <taxon>lamiids</taxon>
        <taxon>Solanales</taxon>
        <taxon>Solanaceae</taxon>
        <taxon>Solanoideae</taxon>
        <taxon>Solaneae</taxon>
        <taxon>Solanum</taxon>
        <taxon>Solanum subgen. Lycopersicon</taxon>
    </lineage>
</organism>
<evidence type="ECO:0000313" key="3">
    <source>
        <dbReference type="Proteomes" id="UP000004994"/>
    </source>
</evidence>
<dbReference type="PANTHER" id="PTHR11439">
    <property type="entry name" value="GAG-POL-RELATED RETROTRANSPOSON"/>
    <property type="match status" value="1"/>
</dbReference>
<dbReference type="Gramene" id="Solyc02g030365.1.1">
    <property type="protein sequence ID" value="Solyc02g030365.1.1"/>
    <property type="gene ID" value="Solyc02g030365.1"/>
</dbReference>
<dbReference type="InParanoid" id="A0A3Q7EWX7"/>
<dbReference type="AlphaFoldDB" id="A0A3Q7EWX7"/>
<dbReference type="PANTHER" id="PTHR11439:SF497">
    <property type="entry name" value="CYSTEINE-RICH RLK (RECEPTOR-LIKE PROTEIN KINASE) 8"/>
    <property type="match status" value="1"/>
</dbReference>
<sequence>MKTSTCCVPLLVYVDDIVIIGTDSSLITSLKQHLKDSFHMKDLGTLYNVASGVLLNQHRYAQDLISLAGLQDSSSVDTPLELNVKYHNEEGNILPDPTILNYLTITQLDISFVVQQVSQFMQAPPHLHLVVVHRIIQCLLGTSTRGLFYPSGSPIRLNSLSDFDWEGCPDTFCSITGWCMFLGESLISSKGKKQDLVSKSSIMDEILIHVYYFI</sequence>
<keyword evidence="3" id="KW-1185">Reference proteome</keyword>
<name>A0A3Q7EWX7_SOLLC</name>
<dbReference type="EnsemblPlants" id="Solyc02g030365.1.1">
    <property type="protein sequence ID" value="Solyc02g030365.1.1"/>
    <property type="gene ID" value="Solyc02g030365.1"/>
</dbReference>
<accession>A0A3Q7EWX7</accession>
<dbReference type="Pfam" id="PF07727">
    <property type="entry name" value="RVT_2"/>
    <property type="match status" value="1"/>
</dbReference>
<evidence type="ECO:0000313" key="2">
    <source>
        <dbReference type="EnsemblPlants" id="Solyc02g030365.1.1"/>
    </source>
</evidence>
<dbReference type="Proteomes" id="UP000004994">
    <property type="component" value="Chromosome 2"/>
</dbReference>
<dbReference type="STRING" id="4081.A0A3Q7EWX7"/>
<evidence type="ECO:0000259" key="1">
    <source>
        <dbReference type="Pfam" id="PF07727"/>
    </source>
</evidence>
<reference evidence="2" key="2">
    <citation type="submission" date="2019-01" db="UniProtKB">
        <authorList>
            <consortium name="EnsemblPlants"/>
        </authorList>
    </citation>
    <scope>IDENTIFICATION</scope>
    <source>
        <strain evidence="2">cv. Heinz 1706</strain>
    </source>
</reference>